<reference evidence="1 2" key="1">
    <citation type="submission" date="2024-03" db="EMBL/GenBank/DDBJ databases">
        <title>Novel Streptomyces species of biotechnological and ecological value are a feature of Machair soil.</title>
        <authorList>
            <person name="Prole J.R."/>
            <person name="Goodfellow M."/>
            <person name="Allenby N."/>
            <person name="Ward A.C."/>
        </authorList>
    </citation>
    <scope>NUCLEOTIDE SEQUENCE [LARGE SCALE GENOMIC DNA]</scope>
    <source>
        <strain evidence="1 2">MS1.AVA.1</strain>
    </source>
</reference>
<evidence type="ECO:0000313" key="2">
    <source>
        <dbReference type="Proteomes" id="UP001376459"/>
    </source>
</evidence>
<comment type="caution">
    <text evidence="1">The sequence shown here is derived from an EMBL/GenBank/DDBJ whole genome shotgun (WGS) entry which is preliminary data.</text>
</comment>
<evidence type="ECO:0000313" key="1">
    <source>
        <dbReference type="EMBL" id="MEJ8672950.1"/>
    </source>
</evidence>
<dbReference type="Proteomes" id="UP001376459">
    <property type="component" value="Unassembled WGS sequence"/>
</dbReference>
<name>A0ABU8UVJ9_9ACTN</name>
<accession>A0ABU8UVJ9</accession>
<proteinExistence type="predicted"/>
<organism evidence="1 2">
    <name type="scientific">Streptomyces machairae</name>
    <dbReference type="NCBI Taxonomy" id="3134109"/>
    <lineage>
        <taxon>Bacteria</taxon>
        <taxon>Bacillati</taxon>
        <taxon>Actinomycetota</taxon>
        <taxon>Actinomycetes</taxon>
        <taxon>Kitasatosporales</taxon>
        <taxon>Streptomycetaceae</taxon>
        <taxon>Streptomyces</taxon>
    </lineage>
</organism>
<evidence type="ECO:0008006" key="3">
    <source>
        <dbReference type="Google" id="ProtNLM"/>
    </source>
</evidence>
<gene>
    <name evidence="1" type="ORF">WKI71_44965</name>
</gene>
<sequence>MRSDRQDGPVVQAGQDDRPLADAYQAWIDAFGSEPTTAQFARWLQDRYSIATAAGGPLSDEQLAPLLRAFRHRQARAVDMEPQGEPESADDGWGDYFYNAWLTYAQQHGTYPDADALAG</sequence>
<dbReference type="EMBL" id="JBBKAK010000001">
    <property type="protein sequence ID" value="MEJ8672950.1"/>
    <property type="molecule type" value="Genomic_DNA"/>
</dbReference>
<protein>
    <recommendedName>
        <fullName evidence="3">YozE SAM-like domain-containing protein</fullName>
    </recommendedName>
</protein>
<keyword evidence="2" id="KW-1185">Reference proteome</keyword>